<dbReference type="CDD" id="cd02508">
    <property type="entry name" value="ADP_Glucose_PP"/>
    <property type="match status" value="1"/>
</dbReference>
<keyword evidence="5 9" id="KW-0547">Nucleotide-binding</keyword>
<dbReference type="PANTHER" id="PTHR43523">
    <property type="entry name" value="GLUCOSE-1-PHOSPHATE ADENYLYLTRANSFERASE-RELATED"/>
    <property type="match status" value="1"/>
</dbReference>
<evidence type="ECO:0000256" key="1">
    <source>
        <dbReference type="ARBA" id="ARBA00010443"/>
    </source>
</evidence>
<keyword evidence="4 9" id="KW-0548">Nucleotidyltransferase</keyword>
<dbReference type="PROSITE" id="PS00808">
    <property type="entry name" value="ADP_GLC_PYROPHOSPH_1"/>
    <property type="match status" value="1"/>
</dbReference>
<organism evidence="12 13">
    <name type="scientific">Caenispirillum bisanense</name>
    <dbReference type="NCBI Taxonomy" id="414052"/>
    <lineage>
        <taxon>Bacteria</taxon>
        <taxon>Pseudomonadati</taxon>
        <taxon>Pseudomonadota</taxon>
        <taxon>Alphaproteobacteria</taxon>
        <taxon>Rhodospirillales</taxon>
        <taxon>Novispirillaceae</taxon>
        <taxon>Caenispirillum</taxon>
    </lineage>
</organism>
<dbReference type="PROSITE" id="PS00810">
    <property type="entry name" value="ADP_GLC_PYROPHOSPH_3"/>
    <property type="match status" value="1"/>
</dbReference>
<keyword evidence="3 9" id="KW-0808">Transferase</keyword>
<accession>A0A286GGK1</accession>
<dbReference type="HAMAP" id="MF_00624">
    <property type="entry name" value="GlgC"/>
    <property type="match status" value="1"/>
</dbReference>
<dbReference type="InterPro" id="IPR056818">
    <property type="entry name" value="GlmU/GlgC-like_hexapep"/>
</dbReference>
<dbReference type="Gene3D" id="2.160.10.10">
    <property type="entry name" value="Hexapeptide repeat proteins"/>
    <property type="match status" value="1"/>
</dbReference>
<dbReference type="NCBIfam" id="NF001947">
    <property type="entry name" value="PRK00725.1"/>
    <property type="match status" value="1"/>
</dbReference>
<evidence type="ECO:0000313" key="12">
    <source>
        <dbReference type="EMBL" id="SOD94653.1"/>
    </source>
</evidence>
<dbReference type="Pfam" id="PF00483">
    <property type="entry name" value="NTP_transferase"/>
    <property type="match status" value="1"/>
</dbReference>
<dbReference type="Proteomes" id="UP000219621">
    <property type="component" value="Unassembled WGS sequence"/>
</dbReference>
<dbReference type="CDD" id="cd04651">
    <property type="entry name" value="LbH_G1P_AT_C"/>
    <property type="match status" value="1"/>
</dbReference>
<name>A0A286GGK1_9PROT</name>
<dbReference type="Pfam" id="PF24894">
    <property type="entry name" value="Hexapep_GlmU"/>
    <property type="match status" value="1"/>
</dbReference>
<dbReference type="InterPro" id="IPR029044">
    <property type="entry name" value="Nucleotide-diphossugar_trans"/>
</dbReference>
<dbReference type="AlphaFoldDB" id="A0A286GGK1"/>
<reference evidence="12 13" key="1">
    <citation type="submission" date="2017-09" db="EMBL/GenBank/DDBJ databases">
        <authorList>
            <person name="Ehlers B."/>
            <person name="Leendertz F.H."/>
        </authorList>
    </citation>
    <scope>NUCLEOTIDE SEQUENCE [LARGE SCALE GENOMIC DNA]</scope>
    <source>
        <strain evidence="12 13">USBA 140</strain>
    </source>
</reference>
<dbReference type="UniPathway" id="UPA00164"/>
<comment type="function">
    <text evidence="9">Involved in the biosynthesis of ADP-glucose, a building block required for the elongation reactions to produce glycogen. Catalyzes the reaction between ATP and alpha-D-glucose 1-phosphate (G1P) to produce pyrophosphate and ADP-Glc.</text>
</comment>
<dbReference type="InterPro" id="IPR005836">
    <property type="entry name" value="ADP_Glu_pyroP_CS"/>
</dbReference>
<dbReference type="GO" id="GO:0008878">
    <property type="term" value="F:glucose-1-phosphate adenylyltransferase activity"/>
    <property type="evidence" value="ECO:0007669"/>
    <property type="project" value="UniProtKB-UniRule"/>
</dbReference>
<evidence type="ECO:0000256" key="5">
    <source>
        <dbReference type="ARBA" id="ARBA00022741"/>
    </source>
</evidence>
<dbReference type="NCBIfam" id="TIGR02091">
    <property type="entry name" value="glgC"/>
    <property type="match status" value="1"/>
</dbReference>
<dbReference type="EMBL" id="OCNJ01000004">
    <property type="protein sequence ID" value="SOD94653.1"/>
    <property type="molecule type" value="Genomic_DNA"/>
</dbReference>
<keyword evidence="7 9" id="KW-0320">Glycogen biosynthesis</keyword>
<protein>
    <recommendedName>
        <fullName evidence="9">Glucose-1-phosphate adenylyltransferase</fullName>
        <ecNumber evidence="9">2.7.7.27</ecNumber>
    </recommendedName>
    <alternativeName>
        <fullName evidence="9">ADP-glucose pyrophosphorylase</fullName>
        <shortName evidence="9">ADPGlc PPase</shortName>
    </alternativeName>
    <alternativeName>
        <fullName evidence="9">ADP-glucose synthase</fullName>
    </alternativeName>
</protein>
<feature type="domain" description="Nucleotidyl transferase" evidence="10">
    <location>
        <begin position="7"/>
        <end position="277"/>
    </location>
</feature>
<evidence type="ECO:0000256" key="8">
    <source>
        <dbReference type="ARBA" id="ARBA00023277"/>
    </source>
</evidence>
<keyword evidence="2 9" id="KW-0321">Glycogen metabolism</keyword>
<evidence type="ECO:0000259" key="10">
    <source>
        <dbReference type="Pfam" id="PF00483"/>
    </source>
</evidence>
<feature type="site" description="Could play a key role in the communication between the regulatory and the substrate sites" evidence="9">
    <location>
        <position position="98"/>
    </location>
</feature>
<dbReference type="InterPro" id="IPR011831">
    <property type="entry name" value="ADP-Glc_PPase"/>
</dbReference>
<evidence type="ECO:0000256" key="7">
    <source>
        <dbReference type="ARBA" id="ARBA00023056"/>
    </source>
</evidence>
<dbReference type="EC" id="2.7.7.27" evidence="9"/>
<evidence type="ECO:0000256" key="3">
    <source>
        <dbReference type="ARBA" id="ARBA00022679"/>
    </source>
</evidence>
<evidence type="ECO:0000259" key="11">
    <source>
        <dbReference type="Pfam" id="PF24894"/>
    </source>
</evidence>
<keyword evidence="13" id="KW-1185">Reference proteome</keyword>
<dbReference type="GO" id="GO:0005978">
    <property type="term" value="P:glycogen biosynthetic process"/>
    <property type="evidence" value="ECO:0007669"/>
    <property type="project" value="UniProtKB-UniRule"/>
</dbReference>
<evidence type="ECO:0000256" key="4">
    <source>
        <dbReference type="ARBA" id="ARBA00022695"/>
    </source>
</evidence>
<dbReference type="PANTHER" id="PTHR43523:SF2">
    <property type="entry name" value="GLUCOSE-1-PHOSPHATE ADENYLYLTRANSFERASE"/>
    <property type="match status" value="1"/>
</dbReference>
<feature type="binding site" evidence="9">
    <location>
        <begin position="179"/>
        <end position="180"/>
    </location>
    <ligand>
        <name>alpha-D-glucose 1-phosphate</name>
        <dbReference type="ChEBI" id="CHEBI:58601"/>
    </ligand>
</feature>
<comment type="similarity">
    <text evidence="1 9">Belongs to the bacterial/plant glucose-1-phosphate adenylyltransferase family.</text>
</comment>
<sequence>MELKVLGLVLAGGKGTRLAPLTAERAKPAVPFGGKYRIIDFVLSNLLNSGIYSIYVLIQFRSQSLLQHLRDGWQFGGMLQSQFIIPVPAQMRTLGETWYKGTADAVFQNANLIEQSRPDVVVLFGADHIYRMDVRQMIAYHREKGAGVTISALPVEKKFAKDFGVIEVDDDGRIVGFHEKKPDAPTIPGRPDMVLASMGNYVFEADLLLDLVDKDAADPASGHDFGTDILPNLIGRVPMYAYDYQTNHIAGDPEDKVPYWRDVGTLDAYYEANMDMRAIDPPLNLYNRQWPLRTAGYSDPPAKFAFDENARRGQAIDSILCGGCIISGSTVRRSVLGRYVRVHSYALVEDCILFDDVEIGRRSKIRRAIIEKNVKIPPDTVIGYDIEEDRKRWQVTESGLVVIKGERSPVPISSISV</sequence>
<gene>
    <name evidence="9" type="primary">glgC</name>
    <name evidence="12" type="ORF">SAMN05421508_10475</name>
</gene>
<dbReference type="Gene3D" id="3.90.550.10">
    <property type="entry name" value="Spore Coat Polysaccharide Biosynthesis Protein SpsA, Chain A"/>
    <property type="match status" value="1"/>
</dbReference>
<feature type="binding site" evidence="9">
    <location>
        <position position="197"/>
    </location>
    <ligand>
        <name>alpha-D-glucose 1-phosphate</name>
        <dbReference type="ChEBI" id="CHEBI:58601"/>
    </ligand>
</feature>
<feature type="domain" description="Glucose-1-phosphate adenylyltransferase/Bifunctional protein GlmU-like C-terminal hexapeptide" evidence="11">
    <location>
        <begin position="300"/>
        <end position="403"/>
    </location>
</feature>
<comment type="catalytic activity">
    <reaction evidence="9">
        <text>alpha-D-glucose 1-phosphate + ATP + H(+) = ADP-alpha-D-glucose + diphosphate</text>
        <dbReference type="Rhea" id="RHEA:12120"/>
        <dbReference type="ChEBI" id="CHEBI:15378"/>
        <dbReference type="ChEBI" id="CHEBI:30616"/>
        <dbReference type="ChEBI" id="CHEBI:33019"/>
        <dbReference type="ChEBI" id="CHEBI:57498"/>
        <dbReference type="ChEBI" id="CHEBI:58601"/>
        <dbReference type="EC" id="2.7.7.27"/>
    </reaction>
</comment>
<feature type="site" description="Could play a key role in the communication between the regulatory and the substrate sites" evidence="9">
    <location>
        <position position="59"/>
    </location>
</feature>
<dbReference type="InterPro" id="IPR011004">
    <property type="entry name" value="Trimer_LpxA-like_sf"/>
</dbReference>
<dbReference type="NCBIfam" id="NF002023">
    <property type="entry name" value="PRK00844.1"/>
    <property type="match status" value="1"/>
</dbReference>
<evidence type="ECO:0000256" key="9">
    <source>
        <dbReference type="HAMAP-Rule" id="MF_00624"/>
    </source>
</evidence>
<dbReference type="SUPFAM" id="SSF53448">
    <property type="entry name" value="Nucleotide-diphospho-sugar transferases"/>
    <property type="match status" value="1"/>
</dbReference>
<dbReference type="SUPFAM" id="SSF51161">
    <property type="entry name" value="Trimeric LpxA-like enzymes"/>
    <property type="match status" value="1"/>
</dbReference>
<comment type="pathway">
    <text evidence="9">Glycan biosynthesis; glycogen biosynthesis.</text>
</comment>
<feature type="binding site" evidence="9">
    <location>
        <position position="164"/>
    </location>
    <ligand>
        <name>alpha-D-glucose 1-phosphate</name>
        <dbReference type="ChEBI" id="CHEBI:58601"/>
    </ligand>
</feature>
<evidence type="ECO:0000313" key="13">
    <source>
        <dbReference type="Proteomes" id="UP000219621"/>
    </source>
</evidence>
<comment type="subunit">
    <text evidence="9">Homotetramer.</text>
</comment>
<keyword evidence="6 9" id="KW-0067">ATP-binding</keyword>
<feature type="binding site" evidence="9">
    <location>
        <position position="99"/>
    </location>
    <ligand>
        <name>alpha-D-glucose 1-phosphate</name>
        <dbReference type="ChEBI" id="CHEBI:58601"/>
    </ligand>
</feature>
<keyword evidence="8 9" id="KW-0119">Carbohydrate metabolism</keyword>
<evidence type="ECO:0000256" key="2">
    <source>
        <dbReference type="ARBA" id="ARBA00022600"/>
    </source>
</evidence>
<dbReference type="PROSITE" id="PS00809">
    <property type="entry name" value="ADP_GLC_PYROPHOSPH_2"/>
    <property type="match status" value="1"/>
</dbReference>
<dbReference type="GO" id="GO:0005524">
    <property type="term" value="F:ATP binding"/>
    <property type="evidence" value="ECO:0007669"/>
    <property type="project" value="UniProtKB-KW"/>
</dbReference>
<dbReference type="InterPro" id="IPR023049">
    <property type="entry name" value="GlgC_bac"/>
</dbReference>
<dbReference type="InterPro" id="IPR005835">
    <property type="entry name" value="NTP_transferase_dom"/>
</dbReference>
<proteinExistence type="inferred from homology"/>
<evidence type="ECO:0000256" key="6">
    <source>
        <dbReference type="ARBA" id="ARBA00022840"/>
    </source>
</evidence>